<dbReference type="PROSITE" id="PS00018">
    <property type="entry name" value="EF_HAND_1"/>
    <property type="match status" value="1"/>
</dbReference>
<dbReference type="EMBL" id="FMUR01000021">
    <property type="protein sequence ID" value="SCY51802.1"/>
    <property type="molecule type" value="Genomic_DNA"/>
</dbReference>
<dbReference type="Proteomes" id="UP000183047">
    <property type="component" value="Unassembled WGS sequence"/>
</dbReference>
<evidence type="ECO:0000313" key="2">
    <source>
        <dbReference type="Proteomes" id="UP000183047"/>
    </source>
</evidence>
<proteinExistence type="predicted"/>
<reference evidence="2" key="1">
    <citation type="submission" date="2016-10" db="EMBL/GenBank/DDBJ databases">
        <authorList>
            <person name="Varghese N."/>
            <person name="Submissions S."/>
        </authorList>
    </citation>
    <scope>NUCLEOTIDE SEQUENCE [LARGE SCALE GENOMIC DNA]</scope>
    <source>
        <strain evidence="2">XBD2006</strain>
    </source>
</reference>
<dbReference type="RefSeq" id="WP_074463301.1">
    <property type="nucleotide sequence ID" value="NZ_FMUR01000021.1"/>
</dbReference>
<dbReference type="OrthoDB" id="9788327at2"/>
<organism evidence="1 2">
    <name type="scientific">Butyrivibrio hungatei</name>
    <dbReference type="NCBI Taxonomy" id="185008"/>
    <lineage>
        <taxon>Bacteria</taxon>
        <taxon>Bacillati</taxon>
        <taxon>Bacillota</taxon>
        <taxon>Clostridia</taxon>
        <taxon>Lachnospirales</taxon>
        <taxon>Lachnospiraceae</taxon>
        <taxon>Butyrivibrio</taxon>
    </lineage>
</organism>
<gene>
    <name evidence="1" type="ORF">SAMN02910451_02913</name>
</gene>
<keyword evidence="2" id="KW-1185">Reference proteome</keyword>
<dbReference type="AlphaFoldDB" id="A0A1G5GJP8"/>
<name>A0A1G5GJP8_9FIRM</name>
<evidence type="ECO:0000313" key="1">
    <source>
        <dbReference type="EMBL" id="SCY51802.1"/>
    </source>
</evidence>
<dbReference type="Gene3D" id="1.10.238.10">
    <property type="entry name" value="EF-hand"/>
    <property type="match status" value="1"/>
</dbReference>
<dbReference type="InterPro" id="IPR018247">
    <property type="entry name" value="EF_Hand_1_Ca_BS"/>
</dbReference>
<accession>A0A1G5GJP8</accession>
<sequence>MDNTIIAAITVSSALTLIVMGCGAKDNKLVEMESELVRNQGNAQICVYNDVFEAYGKKSNYTFIDIIKDNEVKETINTYRYLDKVTDIDCFDFSDDGIKDIALIGDSGDETKILLYESTSEYHYDVFSGWSDVGDVILGTLDEDFPMKRIEALLDKWSPGYTISDEVYGMFDADNWKYKAGDYKEAYAAIARLLGPEYEDAKYDLVDIDGKAPFEFVISSSRTNVVFYYEGGYAHRFLLYNLREFVGDEYEHAYSPGKSIIRNLVEGSDATYCKEYIPVLEGFEPGDSVAYYECNIKDFDGDGEITAEEWEMSSPDFYIAYETWYENWSDHEMSDNELKKLVDGYSSLDYEDLSGSLSFDEFIKKLENEEIEEKQEITEIDYSLYEEFVESLKTNMKEESLESLYDIVDKWDLGLSEGLSYYAKGDPNAKSMWYLQKDIDGDGVDELLLGTGDPDVKLDIWRGDDYICDLFTIRNRKLLHVFKGSCRNRYYICEDGTIENEFGSGSSMDKGFYRYSKGELQFLECISSYADYSDDNVGSRCYYANKDGNARKLTEKEYDVMGEELECKYNKQKLQFHPFKD</sequence>
<protein>
    <submittedName>
        <fullName evidence="1">Uncharacterized protein</fullName>
    </submittedName>
</protein>